<evidence type="ECO:0000256" key="4">
    <source>
        <dbReference type="ARBA" id="ARBA00013078"/>
    </source>
</evidence>
<dbReference type="EMBL" id="LNTC01000185">
    <property type="protein sequence ID" value="OQR40823.1"/>
    <property type="molecule type" value="Genomic_DNA"/>
</dbReference>
<protein>
    <recommendedName>
        <fullName evidence="4">phosphoglycolate phosphatase</fullName>
        <ecNumber evidence="4">3.1.3.18</ecNumber>
    </recommendedName>
</protein>
<comment type="similarity">
    <text evidence="3">Belongs to the HAD-like hydrolase superfamily. CbbY/CbbZ/Gph/YieH family.</text>
</comment>
<dbReference type="PANTHER" id="PTHR43434:SF1">
    <property type="entry name" value="PHOSPHOGLYCOLATE PHOSPHATASE"/>
    <property type="match status" value="1"/>
</dbReference>
<name>A0A1V9VA91_9BACT</name>
<dbReference type="GO" id="GO:0008967">
    <property type="term" value="F:phosphoglycolate phosphatase activity"/>
    <property type="evidence" value="ECO:0007669"/>
    <property type="project" value="UniProtKB-EC"/>
</dbReference>
<comment type="pathway">
    <text evidence="2">Organic acid metabolism; glycolate biosynthesis; glycolate from 2-phosphoglycolate: step 1/1.</text>
</comment>
<dbReference type="PANTHER" id="PTHR43434">
    <property type="entry name" value="PHOSPHOGLYCOLATE PHOSPHATASE"/>
    <property type="match status" value="1"/>
</dbReference>
<dbReference type="SUPFAM" id="SSF56784">
    <property type="entry name" value="HAD-like"/>
    <property type="match status" value="1"/>
</dbReference>
<proteinExistence type="inferred from homology"/>
<evidence type="ECO:0000313" key="6">
    <source>
        <dbReference type="Proteomes" id="UP000192599"/>
    </source>
</evidence>
<dbReference type="Gene3D" id="3.40.50.1000">
    <property type="entry name" value="HAD superfamily/HAD-like"/>
    <property type="match status" value="1"/>
</dbReference>
<dbReference type="InterPro" id="IPR050155">
    <property type="entry name" value="HAD-like_hydrolase_sf"/>
</dbReference>
<dbReference type="Gene3D" id="1.10.150.240">
    <property type="entry name" value="Putative phosphatase, domain 2"/>
    <property type="match status" value="1"/>
</dbReference>
<dbReference type="GO" id="GO:0006281">
    <property type="term" value="P:DNA repair"/>
    <property type="evidence" value="ECO:0007669"/>
    <property type="project" value="TreeGrafter"/>
</dbReference>
<dbReference type="Pfam" id="PF13419">
    <property type="entry name" value="HAD_2"/>
    <property type="match status" value="1"/>
</dbReference>
<dbReference type="InterPro" id="IPR023198">
    <property type="entry name" value="PGP-like_dom2"/>
</dbReference>
<evidence type="ECO:0000256" key="2">
    <source>
        <dbReference type="ARBA" id="ARBA00004818"/>
    </source>
</evidence>
<sequence length="177" mass="20069">MEDIKVQIGYPLDIMFENLGVNKDVVWDFVDSYKLRYKDISVAQTLLLENAFEAVTLASKFARLGVVTTKTRIYSTPILENFDILKHFEVIIGREDVENPKPHKEPILKALDAFKYDDKKHQAFMVGDTKLDLISASNASINSVGVLCGYSNEEELLKYTNIVKKDSLEAVKHISLL</sequence>
<dbReference type="Proteomes" id="UP000192599">
    <property type="component" value="Unassembled WGS sequence"/>
</dbReference>
<comment type="caution">
    <text evidence="5">The sequence shown here is derived from an EMBL/GenBank/DDBJ whole genome shotgun (WGS) entry which is preliminary data.</text>
</comment>
<keyword evidence="5" id="KW-0378">Hydrolase</keyword>
<dbReference type="EC" id="3.1.3.18" evidence="4"/>
<evidence type="ECO:0000313" key="5">
    <source>
        <dbReference type="EMBL" id="OQR40823.1"/>
    </source>
</evidence>
<gene>
    <name evidence="5" type="ORF">AS859_09370</name>
</gene>
<dbReference type="InterPro" id="IPR023214">
    <property type="entry name" value="HAD_sf"/>
</dbReference>
<comment type="catalytic activity">
    <reaction evidence="1">
        <text>2-phosphoglycolate + H2O = glycolate + phosphate</text>
        <dbReference type="Rhea" id="RHEA:14369"/>
        <dbReference type="ChEBI" id="CHEBI:15377"/>
        <dbReference type="ChEBI" id="CHEBI:29805"/>
        <dbReference type="ChEBI" id="CHEBI:43474"/>
        <dbReference type="ChEBI" id="CHEBI:58033"/>
        <dbReference type="EC" id="3.1.3.18"/>
    </reaction>
</comment>
<evidence type="ECO:0000256" key="3">
    <source>
        <dbReference type="ARBA" id="ARBA00006171"/>
    </source>
</evidence>
<evidence type="ECO:0000256" key="1">
    <source>
        <dbReference type="ARBA" id="ARBA00000830"/>
    </source>
</evidence>
<dbReference type="InterPro" id="IPR036412">
    <property type="entry name" value="HAD-like_sf"/>
</dbReference>
<dbReference type="InterPro" id="IPR041492">
    <property type="entry name" value="HAD_2"/>
</dbReference>
<organism evidence="5 6">
    <name type="scientific">Aliarcobacter cryaerophilus</name>
    <dbReference type="NCBI Taxonomy" id="28198"/>
    <lineage>
        <taxon>Bacteria</taxon>
        <taxon>Pseudomonadati</taxon>
        <taxon>Campylobacterota</taxon>
        <taxon>Epsilonproteobacteria</taxon>
        <taxon>Campylobacterales</taxon>
        <taxon>Arcobacteraceae</taxon>
        <taxon>Aliarcobacter</taxon>
    </lineage>
</organism>
<accession>A0A1V9VA91</accession>
<reference evidence="5 6" key="1">
    <citation type="submission" date="2017-04" db="EMBL/GenBank/DDBJ databases">
        <title>Accumulation and expression of multiple antibiotic resistance genes in Arcobacter cryaerophilus that thrives in sewage.</title>
        <authorList>
            <person name="Millar J.A."/>
            <person name="Raghavan R."/>
        </authorList>
    </citation>
    <scope>NUCLEOTIDE SEQUENCE [LARGE SCALE GENOMIC DNA]</scope>
    <source>
        <strain evidence="5 6">AZT-1</strain>
    </source>
</reference>
<dbReference type="AlphaFoldDB" id="A0A1V9VA91"/>